<dbReference type="PANTHER" id="PTHR11088:SF89">
    <property type="entry name" value="TRNA DIMETHYLALLYLTRANSFERASE"/>
    <property type="match status" value="1"/>
</dbReference>
<dbReference type="Gene3D" id="3.30.160.60">
    <property type="entry name" value="Classic Zinc Finger"/>
    <property type="match status" value="1"/>
</dbReference>
<dbReference type="STRING" id="1081102.A0A167RVQ3"/>
<keyword evidence="3" id="KW-0547">Nucleotide-binding</keyword>
<keyword evidence="7" id="KW-1185">Reference proteome</keyword>
<dbReference type="GO" id="GO:0052381">
    <property type="term" value="F:tRNA dimethylallyltransferase activity"/>
    <property type="evidence" value="ECO:0007669"/>
    <property type="project" value="InterPro"/>
</dbReference>
<dbReference type="PANTHER" id="PTHR11088">
    <property type="entry name" value="TRNA DIMETHYLALLYLTRANSFERASE"/>
    <property type="match status" value="1"/>
</dbReference>
<proteinExistence type="inferred from homology"/>
<comment type="similarity">
    <text evidence="1">Belongs to the IPP transferase family.</text>
</comment>
<dbReference type="AlphaFoldDB" id="A0A167RVQ3"/>
<dbReference type="InterPro" id="IPR018022">
    <property type="entry name" value="IPT"/>
</dbReference>
<comment type="caution">
    <text evidence="6">The sequence shown here is derived from an EMBL/GenBank/DDBJ whole genome shotgun (WGS) entry which is preliminary data.</text>
</comment>
<evidence type="ECO:0000313" key="7">
    <source>
        <dbReference type="Proteomes" id="UP000076874"/>
    </source>
</evidence>
<evidence type="ECO:0000313" key="6">
    <source>
        <dbReference type="EMBL" id="OAA58986.1"/>
    </source>
</evidence>
<protein>
    <submittedName>
        <fullName evidence="6">tRNA isopentenyltransferase</fullName>
    </submittedName>
</protein>
<dbReference type="OrthoDB" id="775260at2759"/>
<feature type="region of interest" description="Disordered" evidence="5">
    <location>
        <begin position="202"/>
        <end position="246"/>
    </location>
</feature>
<dbReference type="Gene3D" id="3.40.50.300">
    <property type="entry name" value="P-loop containing nucleotide triphosphate hydrolases"/>
    <property type="match status" value="1"/>
</dbReference>
<dbReference type="InterPro" id="IPR027417">
    <property type="entry name" value="P-loop_NTPase"/>
</dbReference>
<keyword evidence="2 6" id="KW-0808">Transferase</keyword>
<feature type="compositionally biased region" description="Basic and acidic residues" evidence="5">
    <location>
        <begin position="202"/>
        <end position="222"/>
    </location>
</feature>
<evidence type="ECO:0000256" key="2">
    <source>
        <dbReference type="ARBA" id="ARBA00022679"/>
    </source>
</evidence>
<dbReference type="GO" id="GO:0005524">
    <property type="term" value="F:ATP binding"/>
    <property type="evidence" value="ECO:0007669"/>
    <property type="project" value="UniProtKB-KW"/>
</dbReference>
<organism evidence="6 7">
    <name type="scientific">Niveomyces insectorum RCEF 264</name>
    <dbReference type="NCBI Taxonomy" id="1081102"/>
    <lineage>
        <taxon>Eukaryota</taxon>
        <taxon>Fungi</taxon>
        <taxon>Dikarya</taxon>
        <taxon>Ascomycota</taxon>
        <taxon>Pezizomycotina</taxon>
        <taxon>Sordariomycetes</taxon>
        <taxon>Hypocreomycetidae</taxon>
        <taxon>Hypocreales</taxon>
        <taxon>Cordycipitaceae</taxon>
        <taxon>Niveomyces</taxon>
    </lineage>
</organism>
<accession>A0A167RVQ3</accession>
<keyword evidence="4" id="KW-0067">ATP-binding</keyword>
<evidence type="ECO:0000256" key="5">
    <source>
        <dbReference type="SAM" id="MobiDB-lite"/>
    </source>
</evidence>
<evidence type="ECO:0000256" key="4">
    <source>
        <dbReference type="ARBA" id="ARBA00022840"/>
    </source>
</evidence>
<dbReference type="EMBL" id="AZHD01000011">
    <property type="protein sequence ID" value="OAA58986.1"/>
    <property type="molecule type" value="Genomic_DNA"/>
</dbReference>
<dbReference type="Gene3D" id="1.10.20.140">
    <property type="match status" value="1"/>
</dbReference>
<dbReference type="GO" id="GO:0005739">
    <property type="term" value="C:mitochondrion"/>
    <property type="evidence" value="ECO:0007669"/>
    <property type="project" value="TreeGrafter"/>
</dbReference>
<gene>
    <name evidence="6" type="ORF">SPI_06188</name>
</gene>
<sequence>MARPLGHALEPLVVVLGSTGTGKSDLAVELACQFNGEIINADAMQMYRGLPVTTNKIATAEQRGVPHHLLGTIGLDEPTWRIDRFKQEATRTIRVIRERGRLPIVVGGSQYYTDGLLFEDRLVVDPAEADEDDGVEVGAVEADAGSGQQPHAILDGPTEDMLARLRDVDPVMADRWHPNDRRKIRRSLEIYLTTGRRASDIYAEQRRRQEDREREREKERARTAGAGTEAKNGSEEPGTSCDPAAATTPPWPHLLFWVYTQPDVLDARLDARIDTMLARGLVQEAGDMYDTLQDYRARGVAVDRTKGIWQSIGFKEMEPYVAALKRRAAEGDAEGCAKHDAKGINETDAELARLKHAGLDGIKFGTRRYARYQLRWIKHKTIPLLRAAHALDRLYLLDSTDKARWQDDVAAPAVRLTAAFLELARAHAHDSTNSSGSGRLPPPLPAPVDLSETARTVLTATIAASRQRPAAAAAAGSNEVFRQTCEVCRTTHLTEDEWTKHIKGHRHRRVLQKQKRRALVPVLAPPAESEPGSGGNI</sequence>
<dbReference type="GO" id="GO:0006400">
    <property type="term" value="P:tRNA modification"/>
    <property type="evidence" value="ECO:0007669"/>
    <property type="project" value="TreeGrafter"/>
</dbReference>
<dbReference type="HAMAP" id="MF_00185">
    <property type="entry name" value="IPP_trans"/>
    <property type="match status" value="1"/>
</dbReference>
<feature type="region of interest" description="Disordered" evidence="5">
    <location>
        <begin position="430"/>
        <end position="449"/>
    </location>
</feature>
<evidence type="ECO:0000256" key="3">
    <source>
        <dbReference type="ARBA" id="ARBA00022741"/>
    </source>
</evidence>
<name>A0A167RVQ3_9HYPO</name>
<dbReference type="InterPro" id="IPR039657">
    <property type="entry name" value="Dimethylallyltransferase"/>
</dbReference>
<reference evidence="6 7" key="1">
    <citation type="journal article" date="2016" name="Genome Biol. Evol.">
        <title>Divergent and convergent evolution of fungal pathogenicity.</title>
        <authorList>
            <person name="Shang Y."/>
            <person name="Xiao G."/>
            <person name="Zheng P."/>
            <person name="Cen K."/>
            <person name="Zhan S."/>
            <person name="Wang C."/>
        </authorList>
    </citation>
    <scope>NUCLEOTIDE SEQUENCE [LARGE SCALE GENOMIC DNA]</scope>
    <source>
        <strain evidence="6 7">RCEF 264</strain>
    </source>
</reference>
<dbReference type="SUPFAM" id="SSF52540">
    <property type="entry name" value="P-loop containing nucleoside triphosphate hydrolases"/>
    <property type="match status" value="1"/>
</dbReference>
<dbReference type="Pfam" id="PF01715">
    <property type="entry name" value="IPPT"/>
    <property type="match status" value="1"/>
</dbReference>
<evidence type="ECO:0000256" key="1">
    <source>
        <dbReference type="ARBA" id="ARBA00005842"/>
    </source>
</evidence>
<dbReference type="Proteomes" id="UP000076874">
    <property type="component" value="Unassembled WGS sequence"/>
</dbReference>